<evidence type="ECO:0000259" key="1">
    <source>
        <dbReference type="Pfam" id="PF14111"/>
    </source>
</evidence>
<feature type="domain" description="DUF4283" evidence="1">
    <location>
        <begin position="42"/>
        <end position="121"/>
    </location>
</feature>
<evidence type="ECO:0000313" key="3">
    <source>
        <dbReference type="Proteomes" id="UP000583929"/>
    </source>
</evidence>
<reference evidence="2 3" key="1">
    <citation type="journal article" date="2020" name="bioRxiv">
        <title>Sequence and annotation of 42 cannabis genomes reveals extensive copy number variation in cannabinoid synthesis and pathogen resistance genes.</title>
        <authorList>
            <person name="Mckernan K.J."/>
            <person name="Helbert Y."/>
            <person name="Kane L.T."/>
            <person name="Ebling H."/>
            <person name="Zhang L."/>
            <person name="Liu B."/>
            <person name="Eaton Z."/>
            <person name="Mclaughlin S."/>
            <person name="Kingan S."/>
            <person name="Baybayan P."/>
            <person name="Concepcion G."/>
            <person name="Jordan M."/>
            <person name="Riva A."/>
            <person name="Barbazuk W."/>
            <person name="Harkins T."/>
        </authorList>
    </citation>
    <scope>NUCLEOTIDE SEQUENCE [LARGE SCALE GENOMIC DNA]</scope>
    <source>
        <strain evidence="3">cv. Jamaican Lion 4</strain>
        <tissue evidence="2">Leaf</tissue>
    </source>
</reference>
<protein>
    <recommendedName>
        <fullName evidence="1">DUF4283 domain-containing protein</fullName>
    </recommendedName>
</protein>
<dbReference type="InterPro" id="IPR025558">
    <property type="entry name" value="DUF4283"/>
</dbReference>
<dbReference type="Pfam" id="PF14111">
    <property type="entry name" value="DUF4283"/>
    <property type="match status" value="1"/>
</dbReference>
<dbReference type="EMBL" id="JAATIQ010000230">
    <property type="protein sequence ID" value="KAF4368683.1"/>
    <property type="molecule type" value="Genomic_DNA"/>
</dbReference>
<sequence>MFMASSNYSVKEIEDLYDNIEIEEEDDVVTTFDFEEPKTEIANVELCIVSRFLTSRAVDYDVMRHMMASLWQLGKGMYVKQLEPNRFLFQFYQELDLNRIIEGSLWIFNHIQFVFTRLKPADDPPMVRG</sequence>
<gene>
    <name evidence="2" type="ORF">G4B88_025101</name>
</gene>
<organism evidence="2 3">
    <name type="scientific">Cannabis sativa</name>
    <name type="common">Hemp</name>
    <name type="synonym">Marijuana</name>
    <dbReference type="NCBI Taxonomy" id="3483"/>
    <lineage>
        <taxon>Eukaryota</taxon>
        <taxon>Viridiplantae</taxon>
        <taxon>Streptophyta</taxon>
        <taxon>Embryophyta</taxon>
        <taxon>Tracheophyta</taxon>
        <taxon>Spermatophyta</taxon>
        <taxon>Magnoliopsida</taxon>
        <taxon>eudicotyledons</taxon>
        <taxon>Gunneridae</taxon>
        <taxon>Pentapetalae</taxon>
        <taxon>rosids</taxon>
        <taxon>fabids</taxon>
        <taxon>Rosales</taxon>
        <taxon>Cannabaceae</taxon>
        <taxon>Cannabis</taxon>
    </lineage>
</organism>
<proteinExistence type="predicted"/>
<keyword evidence="3" id="KW-1185">Reference proteome</keyword>
<evidence type="ECO:0000313" key="2">
    <source>
        <dbReference type="EMBL" id="KAF4368683.1"/>
    </source>
</evidence>
<accession>A0A7J6FDD4</accession>
<comment type="caution">
    <text evidence="2">The sequence shown here is derived from an EMBL/GenBank/DDBJ whole genome shotgun (WGS) entry which is preliminary data.</text>
</comment>
<dbReference type="AlphaFoldDB" id="A0A7J6FDD4"/>
<name>A0A7J6FDD4_CANSA</name>
<dbReference type="Proteomes" id="UP000583929">
    <property type="component" value="Unassembled WGS sequence"/>
</dbReference>